<dbReference type="SUPFAM" id="SSF90123">
    <property type="entry name" value="ABC transporter transmembrane region"/>
    <property type="match status" value="1"/>
</dbReference>
<reference evidence="5 6" key="1">
    <citation type="journal article" date="2014" name="Genome Biol.">
        <title>Transcriptome and methylome profiling reveals relics of genome dominance in the mesopolyploid Brassica oleracea.</title>
        <authorList>
            <person name="Parkin I.A."/>
            <person name="Koh C."/>
            <person name="Tang H."/>
            <person name="Robinson S.J."/>
            <person name="Kagale S."/>
            <person name="Clarke W.E."/>
            <person name="Town C.D."/>
            <person name="Nixon J."/>
            <person name="Krishnakumar V."/>
            <person name="Bidwell S.L."/>
            <person name="Denoeud F."/>
            <person name="Belcram H."/>
            <person name="Links M.G."/>
            <person name="Just J."/>
            <person name="Clarke C."/>
            <person name="Bender T."/>
            <person name="Huebert T."/>
            <person name="Mason A.S."/>
            <person name="Pires J.C."/>
            <person name="Barker G."/>
            <person name="Moore J."/>
            <person name="Walley P.G."/>
            <person name="Manoli S."/>
            <person name="Batley J."/>
            <person name="Edwards D."/>
            <person name="Nelson M.N."/>
            <person name="Wang X."/>
            <person name="Paterson A.H."/>
            <person name="King G."/>
            <person name="Bancroft I."/>
            <person name="Chalhoub B."/>
            <person name="Sharpe A.G."/>
        </authorList>
    </citation>
    <scope>NUCLEOTIDE SEQUENCE</scope>
    <source>
        <strain evidence="5 6">cv. TO1000</strain>
    </source>
</reference>
<dbReference type="HOGENOM" id="CLU_1391967_0_0_1"/>
<name>A0A0D3CV12_BRAOL</name>
<dbReference type="AlphaFoldDB" id="A0A0D3CV12"/>
<dbReference type="GO" id="GO:0005524">
    <property type="term" value="F:ATP binding"/>
    <property type="evidence" value="ECO:0007669"/>
    <property type="project" value="InterPro"/>
</dbReference>
<feature type="transmembrane region" description="Helical" evidence="4">
    <location>
        <begin position="21"/>
        <end position="40"/>
    </location>
</feature>
<evidence type="ECO:0000313" key="6">
    <source>
        <dbReference type="Proteomes" id="UP000032141"/>
    </source>
</evidence>
<evidence type="ECO:0008006" key="7">
    <source>
        <dbReference type="Google" id="ProtNLM"/>
    </source>
</evidence>
<proteinExistence type="predicted"/>
<dbReference type="STRING" id="109376.A0A0D3CV12"/>
<accession>A0A0D3CV12</accession>
<dbReference type="InterPro" id="IPR036640">
    <property type="entry name" value="ABC1_TM_sf"/>
</dbReference>
<evidence type="ECO:0000256" key="1">
    <source>
        <dbReference type="ARBA" id="ARBA00022692"/>
    </source>
</evidence>
<dbReference type="Gramene" id="Bo6g077290.1">
    <property type="protein sequence ID" value="Bo6g077290.1"/>
    <property type="gene ID" value="Bo6g077290"/>
</dbReference>
<dbReference type="GO" id="GO:0016020">
    <property type="term" value="C:membrane"/>
    <property type="evidence" value="ECO:0007669"/>
    <property type="project" value="InterPro"/>
</dbReference>
<keyword evidence="3 4" id="KW-0472">Membrane</keyword>
<sequence>MSYLGFRMKVDQLRRDSKRGQSGMPLMYVLLIASIYWIAWSASPTAESKPKPSIDRILLVHAFLPAGSSLCVSKNNCSGNRWTFNSREVLLKFALQLIFRAPTSFFDSTPTGRIMNRVVGTIFVMSQVAWQICVIVIPVAVACVFYKRCYTPTENCHACQAYKELQSFTTLLNLLLVQQQYVHLIREITLLAQTLV</sequence>
<dbReference type="eggNOG" id="KOG0054">
    <property type="taxonomic scope" value="Eukaryota"/>
</dbReference>
<keyword evidence="1 4" id="KW-0812">Transmembrane</keyword>
<organism evidence="5 6">
    <name type="scientific">Brassica oleracea var. oleracea</name>
    <dbReference type="NCBI Taxonomy" id="109376"/>
    <lineage>
        <taxon>Eukaryota</taxon>
        <taxon>Viridiplantae</taxon>
        <taxon>Streptophyta</taxon>
        <taxon>Embryophyta</taxon>
        <taxon>Tracheophyta</taxon>
        <taxon>Spermatophyta</taxon>
        <taxon>Magnoliopsida</taxon>
        <taxon>eudicotyledons</taxon>
        <taxon>Gunneridae</taxon>
        <taxon>Pentapetalae</taxon>
        <taxon>rosids</taxon>
        <taxon>malvids</taxon>
        <taxon>Brassicales</taxon>
        <taxon>Brassicaceae</taxon>
        <taxon>Brassiceae</taxon>
        <taxon>Brassica</taxon>
    </lineage>
</organism>
<evidence type="ECO:0000256" key="3">
    <source>
        <dbReference type="ARBA" id="ARBA00023136"/>
    </source>
</evidence>
<evidence type="ECO:0000256" key="4">
    <source>
        <dbReference type="SAM" id="Phobius"/>
    </source>
</evidence>
<dbReference type="EnsemblPlants" id="Bo6g077290.1">
    <property type="protein sequence ID" value="Bo6g077290.1"/>
    <property type="gene ID" value="Bo6g077290"/>
</dbReference>
<protein>
    <recommendedName>
        <fullName evidence="7">ABC transmembrane type-1 domain-containing protein</fullName>
    </recommendedName>
</protein>
<keyword evidence="6" id="KW-1185">Reference proteome</keyword>
<reference evidence="5" key="2">
    <citation type="submission" date="2015-03" db="UniProtKB">
        <authorList>
            <consortium name="EnsemblPlants"/>
        </authorList>
    </citation>
    <scope>IDENTIFICATION</scope>
</reference>
<feature type="transmembrane region" description="Helical" evidence="4">
    <location>
        <begin position="128"/>
        <end position="146"/>
    </location>
</feature>
<evidence type="ECO:0000256" key="2">
    <source>
        <dbReference type="ARBA" id="ARBA00022989"/>
    </source>
</evidence>
<keyword evidence="2 4" id="KW-1133">Transmembrane helix</keyword>
<dbReference type="Proteomes" id="UP000032141">
    <property type="component" value="Chromosome C6"/>
</dbReference>
<evidence type="ECO:0000313" key="5">
    <source>
        <dbReference type="EnsemblPlants" id="Bo6g077290.1"/>
    </source>
</evidence>
<dbReference type="Gene3D" id="1.20.1560.10">
    <property type="entry name" value="ABC transporter type 1, transmembrane domain"/>
    <property type="match status" value="1"/>
</dbReference>